<dbReference type="Proteomes" id="UP000613208">
    <property type="component" value="Unassembled WGS sequence"/>
</dbReference>
<organism evidence="2 3">
    <name type="scientific">Anaerostipes butyraticus</name>
    <dbReference type="NCBI Taxonomy" id="645466"/>
    <lineage>
        <taxon>Bacteria</taxon>
        <taxon>Bacillati</taxon>
        <taxon>Bacillota</taxon>
        <taxon>Clostridia</taxon>
        <taxon>Lachnospirales</taxon>
        <taxon>Lachnospiraceae</taxon>
        <taxon>Anaerostipes</taxon>
    </lineage>
</organism>
<protein>
    <submittedName>
        <fullName evidence="2">Uncharacterized protein</fullName>
    </submittedName>
</protein>
<keyword evidence="1" id="KW-0812">Transmembrane</keyword>
<feature type="transmembrane region" description="Helical" evidence="1">
    <location>
        <begin position="75"/>
        <end position="96"/>
    </location>
</feature>
<evidence type="ECO:0000313" key="2">
    <source>
        <dbReference type="EMBL" id="GFO85249.1"/>
    </source>
</evidence>
<feature type="transmembrane region" description="Helical" evidence="1">
    <location>
        <begin position="16"/>
        <end position="35"/>
    </location>
</feature>
<comment type="caution">
    <text evidence="2">The sequence shown here is derived from an EMBL/GenBank/DDBJ whole genome shotgun (WGS) entry which is preliminary data.</text>
</comment>
<keyword evidence="1" id="KW-1133">Transmembrane helix</keyword>
<feature type="transmembrane region" description="Helical" evidence="1">
    <location>
        <begin position="41"/>
        <end position="63"/>
    </location>
</feature>
<reference evidence="2" key="1">
    <citation type="submission" date="2020-06" db="EMBL/GenBank/DDBJ databases">
        <title>Characterization of fructooligosaccharide metabolism and fructooligosaccharide-degrading enzymes in human commensal butyrate producers.</title>
        <authorList>
            <person name="Tanno H."/>
            <person name="Fujii T."/>
            <person name="Hirano K."/>
            <person name="Maeno S."/>
            <person name="Tonozuka T."/>
            <person name="Sakamoto M."/>
            <person name="Ohkuma M."/>
            <person name="Tochio T."/>
            <person name="Endo A."/>
        </authorList>
    </citation>
    <scope>NUCLEOTIDE SEQUENCE</scope>
    <source>
        <strain evidence="2">JCM 17466</strain>
    </source>
</reference>
<keyword evidence="3" id="KW-1185">Reference proteome</keyword>
<evidence type="ECO:0000256" key="1">
    <source>
        <dbReference type="SAM" id="Phobius"/>
    </source>
</evidence>
<name>A0A916Q6D9_9FIRM</name>
<gene>
    <name evidence="2" type="ORF">ANBU17_15960</name>
</gene>
<dbReference type="EMBL" id="BLYI01000031">
    <property type="protein sequence ID" value="GFO85249.1"/>
    <property type="molecule type" value="Genomic_DNA"/>
</dbReference>
<sequence>MKLLQCIDGLLVGTRYLTWAIGIAGVIASIFLIAANLPVGISSAVVFAASLLLAVGVSLVLLPGRLAVGFLNGRLRYIVGAMALLAAVVIMGIVWFTNNGFPTVNLIFA</sequence>
<keyword evidence="1" id="KW-0472">Membrane</keyword>
<evidence type="ECO:0000313" key="3">
    <source>
        <dbReference type="Proteomes" id="UP000613208"/>
    </source>
</evidence>
<dbReference type="AlphaFoldDB" id="A0A916Q6D9"/>
<proteinExistence type="predicted"/>
<dbReference type="RefSeq" id="WP_201310950.1">
    <property type="nucleotide sequence ID" value="NZ_BLYI01000031.1"/>
</dbReference>
<accession>A0A916Q6D9</accession>